<accession>A0ABV8QSC9</accession>
<comment type="caution">
    <text evidence="1">The sequence shown here is derived from an EMBL/GenBank/DDBJ whole genome shotgun (WGS) entry which is preliminary data.</text>
</comment>
<organism evidence="1 2">
    <name type="scientific">Ferruginibacter yonginensis</name>
    <dbReference type="NCBI Taxonomy" id="1310416"/>
    <lineage>
        <taxon>Bacteria</taxon>
        <taxon>Pseudomonadati</taxon>
        <taxon>Bacteroidota</taxon>
        <taxon>Chitinophagia</taxon>
        <taxon>Chitinophagales</taxon>
        <taxon>Chitinophagaceae</taxon>
        <taxon>Ferruginibacter</taxon>
    </lineage>
</organism>
<dbReference type="EMBL" id="JBHSCZ010000002">
    <property type="protein sequence ID" value="MFC4262657.1"/>
    <property type="molecule type" value="Genomic_DNA"/>
</dbReference>
<reference evidence="2" key="1">
    <citation type="journal article" date="2019" name="Int. J. Syst. Evol. Microbiol.">
        <title>The Global Catalogue of Microorganisms (GCM) 10K type strain sequencing project: providing services to taxonomists for standard genome sequencing and annotation.</title>
        <authorList>
            <consortium name="The Broad Institute Genomics Platform"/>
            <consortium name="The Broad Institute Genome Sequencing Center for Infectious Disease"/>
            <person name="Wu L."/>
            <person name="Ma J."/>
        </authorList>
    </citation>
    <scope>NUCLEOTIDE SEQUENCE [LARGE SCALE GENOMIC DNA]</scope>
    <source>
        <strain evidence="2">CECT 8289</strain>
    </source>
</reference>
<dbReference type="RefSeq" id="WP_379708317.1">
    <property type="nucleotide sequence ID" value="NZ_JBHSCZ010000002.1"/>
</dbReference>
<name>A0ABV8QSC9_9BACT</name>
<keyword evidence="2" id="KW-1185">Reference proteome</keyword>
<sequence length="137" mass="16060">MKYILSFIFIVIIISITYKYIIAADEPIAYKKLLEKQNNYFVVQKDSAAIMWTRAKMYLNKNAALICGGPLQQSDTLLYIPYYNDHKKGNAIRIEQHVNGDSVSFNIQWWYSQKLQINGSRAIALYMRYKVEKSNFE</sequence>
<proteinExistence type="predicted"/>
<gene>
    <name evidence="1" type="ORF">ACFOWM_07205</name>
</gene>
<evidence type="ECO:0000313" key="2">
    <source>
        <dbReference type="Proteomes" id="UP001595907"/>
    </source>
</evidence>
<evidence type="ECO:0000313" key="1">
    <source>
        <dbReference type="EMBL" id="MFC4262657.1"/>
    </source>
</evidence>
<dbReference type="Proteomes" id="UP001595907">
    <property type="component" value="Unassembled WGS sequence"/>
</dbReference>
<protein>
    <submittedName>
        <fullName evidence="1">Uncharacterized protein</fullName>
    </submittedName>
</protein>